<accession>A0A8J2EKE2</accession>
<evidence type="ECO:0000313" key="2">
    <source>
        <dbReference type="Proteomes" id="UP000786811"/>
    </source>
</evidence>
<proteinExistence type="predicted"/>
<reference evidence="1" key="1">
    <citation type="submission" date="2021-04" db="EMBL/GenBank/DDBJ databases">
        <authorList>
            <person name="Chebbi M.A.C M."/>
        </authorList>
    </citation>
    <scope>NUCLEOTIDE SEQUENCE</scope>
</reference>
<comment type="caution">
    <text evidence="1">The sequence shown here is derived from an EMBL/GenBank/DDBJ whole genome shotgun (WGS) entry which is preliminary data.</text>
</comment>
<keyword evidence="2" id="KW-1185">Reference proteome</keyword>
<dbReference type="Proteomes" id="UP000786811">
    <property type="component" value="Unassembled WGS sequence"/>
</dbReference>
<sequence>VHDAIANVTSDAQAVADWAKDHGLEINLNKTSVMLLGTNSKLKMIQRESLPSIIVNGVALPYTDSSKCLGLHVSNYCSIVLTDATYDNNRKLQTAMNSAIRFIYNLKRDEHISPHRRNLGWLSIKSRRIYYLSCFFYKLLDVNKPCYLRELFVDITGVRRADRLAAKRNNVKFTMPKFLTTSFEYSFVVSSIRLWEELPSEIVYASSIEIFKNKLYDYLFNLDV</sequence>
<protein>
    <submittedName>
        <fullName evidence="1">Uncharacterized protein</fullName>
    </submittedName>
</protein>
<organism evidence="1 2">
    <name type="scientific">Cotesia congregata</name>
    <name type="common">Parasitoid wasp</name>
    <name type="synonym">Apanteles congregatus</name>
    <dbReference type="NCBI Taxonomy" id="51543"/>
    <lineage>
        <taxon>Eukaryota</taxon>
        <taxon>Metazoa</taxon>
        <taxon>Ecdysozoa</taxon>
        <taxon>Arthropoda</taxon>
        <taxon>Hexapoda</taxon>
        <taxon>Insecta</taxon>
        <taxon>Pterygota</taxon>
        <taxon>Neoptera</taxon>
        <taxon>Endopterygota</taxon>
        <taxon>Hymenoptera</taxon>
        <taxon>Apocrita</taxon>
        <taxon>Ichneumonoidea</taxon>
        <taxon>Braconidae</taxon>
        <taxon>Microgastrinae</taxon>
        <taxon>Cotesia</taxon>
    </lineage>
</organism>
<dbReference type="EMBL" id="CAJNRD030001116">
    <property type="protein sequence ID" value="CAG5075546.1"/>
    <property type="molecule type" value="Genomic_DNA"/>
</dbReference>
<dbReference type="AlphaFoldDB" id="A0A8J2EKE2"/>
<dbReference type="OrthoDB" id="5953030at2759"/>
<gene>
    <name evidence="1" type="ORF">HICCMSTLAB_LOCUS1700</name>
</gene>
<name>A0A8J2EKE2_COTCN</name>
<evidence type="ECO:0000313" key="1">
    <source>
        <dbReference type="EMBL" id="CAG5075546.1"/>
    </source>
</evidence>
<feature type="non-terminal residue" evidence="1">
    <location>
        <position position="224"/>
    </location>
</feature>